<dbReference type="STRING" id="119206.AWM72_05480"/>
<protein>
    <recommendedName>
        <fullName evidence="3">aldehyde dehydrogenase (NAD(+))</fullName>
        <ecNumber evidence="3">1.2.1.3</ecNumber>
    </recommendedName>
</protein>
<comment type="catalytic activity">
    <reaction evidence="4">
        <text>an aldehyde + NAD(+) + H2O = a carboxylate + NADH + 2 H(+)</text>
        <dbReference type="Rhea" id="RHEA:16185"/>
        <dbReference type="ChEBI" id="CHEBI:15377"/>
        <dbReference type="ChEBI" id="CHEBI:15378"/>
        <dbReference type="ChEBI" id="CHEBI:17478"/>
        <dbReference type="ChEBI" id="CHEBI:29067"/>
        <dbReference type="ChEBI" id="CHEBI:57540"/>
        <dbReference type="ChEBI" id="CHEBI:57945"/>
        <dbReference type="EC" id="1.2.1.3"/>
    </reaction>
</comment>
<dbReference type="Pfam" id="PF00171">
    <property type="entry name" value="Aldedh"/>
    <property type="match status" value="1"/>
</dbReference>
<evidence type="ECO:0000256" key="1">
    <source>
        <dbReference type="ARBA" id="ARBA00009986"/>
    </source>
</evidence>
<dbReference type="AlphaFoldDB" id="A0A5N1GHY9"/>
<dbReference type="EC" id="1.2.1.3" evidence="3"/>
<dbReference type="PROSITE" id="PS00070">
    <property type="entry name" value="ALDEHYDE_DEHYDR_CYS"/>
    <property type="match status" value="1"/>
</dbReference>
<dbReference type="PANTHER" id="PTHR42804:SF1">
    <property type="entry name" value="ALDEHYDE DEHYDROGENASE-RELATED"/>
    <property type="match status" value="1"/>
</dbReference>
<proteinExistence type="inferred from homology"/>
<organism evidence="8 9">
    <name type="scientific">Aerococcus sanguinicola</name>
    <dbReference type="NCBI Taxonomy" id="119206"/>
    <lineage>
        <taxon>Bacteria</taxon>
        <taxon>Bacillati</taxon>
        <taxon>Bacillota</taxon>
        <taxon>Bacilli</taxon>
        <taxon>Lactobacillales</taxon>
        <taxon>Aerococcaceae</taxon>
        <taxon>Aerococcus</taxon>
    </lineage>
</organism>
<dbReference type="InterPro" id="IPR016160">
    <property type="entry name" value="Ald_DH_CS_CYS"/>
</dbReference>
<dbReference type="InterPro" id="IPR029510">
    <property type="entry name" value="Ald_DH_CS_GLU"/>
</dbReference>
<dbReference type="RefSeq" id="WP_070431430.1">
    <property type="nucleotide sequence ID" value="NZ_VYWO01000004.1"/>
</dbReference>
<reference evidence="8 9" key="1">
    <citation type="submission" date="2019-09" db="EMBL/GenBank/DDBJ databases">
        <title>Draft genome sequence assemblies of isolates from the urinary tract.</title>
        <authorList>
            <person name="Mores C.R."/>
            <person name="Putonti C."/>
            <person name="Wolfe A.J."/>
        </authorList>
    </citation>
    <scope>NUCLEOTIDE SEQUENCE [LARGE SCALE GENOMIC DNA]</scope>
    <source>
        <strain evidence="8 9">UMB623</strain>
    </source>
</reference>
<evidence type="ECO:0000313" key="8">
    <source>
        <dbReference type="EMBL" id="KAA9300567.1"/>
    </source>
</evidence>
<gene>
    <name evidence="8" type="ORF">F6I03_07110</name>
</gene>
<evidence type="ECO:0000313" key="9">
    <source>
        <dbReference type="Proteomes" id="UP000327148"/>
    </source>
</evidence>
<evidence type="ECO:0000256" key="4">
    <source>
        <dbReference type="ARBA" id="ARBA00049194"/>
    </source>
</evidence>
<evidence type="ECO:0000259" key="7">
    <source>
        <dbReference type="Pfam" id="PF00171"/>
    </source>
</evidence>
<dbReference type="EMBL" id="VYWO01000004">
    <property type="protein sequence ID" value="KAA9300567.1"/>
    <property type="molecule type" value="Genomic_DNA"/>
</dbReference>
<dbReference type="FunFam" id="3.40.605.10:FF:000007">
    <property type="entry name" value="NAD/NADP-dependent betaine aldehyde dehydrogenase"/>
    <property type="match status" value="1"/>
</dbReference>
<dbReference type="PANTHER" id="PTHR42804">
    <property type="entry name" value="ALDEHYDE DEHYDROGENASE"/>
    <property type="match status" value="1"/>
</dbReference>
<dbReference type="InterPro" id="IPR015590">
    <property type="entry name" value="Aldehyde_DH_dom"/>
</dbReference>
<dbReference type="SUPFAM" id="SSF53720">
    <property type="entry name" value="ALDH-like"/>
    <property type="match status" value="1"/>
</dbReference>
<dbReference type="Proteomes" id="UP000327148">
    <property type="component" value="Unassembled WGS sequence"/>
</dbReference>
<evidence type="ECO:0000256" key="2">
    <source>
        <dbReference type="ARBA" id="ARBA00023002"/>
    </source>
</evidence>
<name>A0A5N1GHY9_9LACT</name>
<dbReference type="GO" id="GO:0004029">
    <property type="term" value="F:aldehyde dehydrogenase (NAD+) activity"/>
    <property type="evidence" value="ECO:0007669"/>
    <property type="project" value="UniProtKB-EC"/>
</dbReference>
<dbReference type="InterPro" id="IPR016163">
    <property type="entry name" value="Ald_DH_C"/>
</dbReference>
<evidence type="ECO:0000256" key="5">
    <source>
        <dbReference type="PROSITE-ProRule" id="PRU10007"/>
    </source>
</evidence>
<dbReference type="CDD" id="cd07138">
    <property type="entry name" value="ALDH_CddD_SSP0762"/>
    <property type="match status" value="1"/>
</dbReference>
<evidence type="ECO:0000256" key="6">
    <source>
        <dbReference type="RuleBase" id="RU003345"/>
    </source>
</evidence>
<dbReference type="PROSITE" id="PS00687">
    <property type="entry name" value="ALDEHYDE_DEHYDR_GLU"/>
    <property type="match status" value="1"/>
</dbReference>
<dbReference type="Gene3D" id="3.40.309.10">
    <property type="entry name" value="Aldehyde Dehydrogenase, Chain A, domain 2"/>
    <property type="match status" value="1"/>
</dbReference>
<sequence length="470" mass="50660">MKTYQNYINGDWVDSKSGQYTDVINPTTEEVIGQVPTSNAEDVDDAVAAAKAAFPSWNALAVAERKAYLEKVLEGLKAHKEELVDIVVEEMGAGKAFSRDNQVRKSIGELEGSLKALDRFNFEERYDTATVIKEGAGVVACITPWNYPLNQIQRKLTPALLTGNTIVVKPASDTPLTAIKFMEIIEEAGLPKGVVNLITGRGSEAGDLLAGHDDVAIISFTGSTEVGRGLYDKASATIKRLVLELGGKSALLALKGGDKELAVAKAMNTVLDNQGQTCAALTRLFVPEDELEDYKAAIKAFYDKEVVIGDPADEETKVGPMVSAKQKQTVEQYIEKGKAEGAEVLVGGGQIDRTGYYVDPTVFVNVTNDMTIAQEEIFGPVLCVLTYTDTEDAIKQANDSPYGLSGAVVGPEEEAKAVARQLRTGNVFVNDNPGSDQAPFGGYKMSGLGREKGYYGLEDYVEIKAIFENE</sequence>
<dbReference type="Gene3D" id="3.40.605.10">
    <property type="entry name" value="Aldehyde Dehydrogenase, Chain A, domain 1"/>
    <property type="match status" value="1"/>
</dbReference>
<dbReference type="InterPro" id="IPR016161">
    <property type="entry name" value="Ald_DH/histidinol_DH"/>
</dbReference>
<feature type="domain" description="Aldehyde dehydrogenase" evidence="7">
    <location>
        <begin position="12"/>
        <end position="466"/>
    </location>
</feature>
<evidence type="ECO:0000256" key="3">
    <source>
        <dbReference type="ARBA" id="ARBA00024226"/>
    </source>
</evidence>
<keyword evidence="2 6" id="KW-0560">Oxidoreductase</keyword>
<feature type="active site" evidence="5">
    <location>
        <position position="244"/>
    </location>
</feature>
<accession>A0A5N1GHY9</accession>
<comment type="similarity">
    <text evidence="1 6">Belongs to the aldehyde dehydrogenase family.</text>
</comment>
<dbReference type="InterPro" id="IPR016162">
    <property type="entry name" value="Ald_DH_N"/>
</dbReference>
<comment type="caution">
    <text evidence="8">The sequence shown here is derived from an EMBL/GenBank/DDBJ whole genome shotgun (WGS) entry which is preliminary data.</text>
</comment>
<dbReference type="OrthoDB" id="9762913at2"/>